<evidence type="ECO:0000256" key="2">
    <source>
        <dbReference type="SAM" id="Phobius"/>
    </source>
</evidence>
<dbReference type="AlphaFoldDB" id="A0A096LT73"/>
<dbReference type="eggNOG" id="ENOG502RQEK">
    <property type="taxonomic scope" value="Eukaryota"/>
</dbReference>
<dbReference type="InterPro" id="IPR011161">
    <property type="entry name" value="MHC_I-like_Ag-recog"/>
</dbReference>
<dbReference type="InterPro" id="IPR007110">
    <property type="entry name" value="Ig-like_dom"/>
</dbReference>
<feature type="domain" description="Ig-like" evidence="4">
    <location>
        <begin position="200"/>
        <end position="274"/>
    </location>
</feature>
<dbReference type="InterPro" id="IPR037055">
    <property type="entry name" value="MHC_I-like_Ag-recog_sf"/>
</dbReference>
<dbReference type="InterPro" id="IPR036179">
    <property type="entry name" value="Ig-like_dom_sf"/>
</dbReference>
<dbReference type="GO" id="GO:0006955">
    <property type="term" value="P:immune response"/>
    <property type="evidence" value="ECO:0007669"/>
    <property type="project" value="TreeGrafter"/>
</dbReference>
<dbReference type="SMART" id="SM00407">
    <property type="entry name" value="IGc1"/>
    <property type="match status" value="1"/>
</dbReference>
<dbReference type="Pfam" id="PF00129">
    <property type="entry name" value="MHC_I"/>
    <property type="match status" value="1"/>
</dbReference>
<dbReference type="InterPro" id="IPR003597">
    <property type="entry name" value="Ig_C1-set"/>
</dbReference>
<dbReference type="SUPFAM" id="SSF48726">
    <property type="entry name" value="Immunoglobulin"/>
    <property type="match status" value="1"/>
</dbReference>
<keyword evidence="6" id="KW-1185">Reference proteome</keyword>
<feature type="transmembrane region" description="Helical" evidence="2">
    <location>
        <begin position="308"/>
        <end position="328"/>
    </location>
</feature>
<evidence type="ECO:0000259" key="4">
    <source>
        <dbReference type="PROSITE" id="PS50835"/>
    </source>
</evidence>
<dbReference type="Gene3D" id="2.60.40.10">
    <property type="entry name" value="Immunoglobulins"/>
    <property type="match status" value="1"/>
</dbReference>
<dbReference type="PANTHER" id="PTHR16675">
    <property type="entry name" value="MHC CLASS I-RELATED"/>
    <property type="match status" value="1"/>
</dbReference>
<reference evidence="5" key="3">
    <citation type="submission" date="2025-09" db="UniProtKB">
        <authorList>
            <consortium name="Ensembl"/>
        </authorList>
    </citation>
    <scope>IDENTIFICATION</scope>
</reference>
<evidence type="ECO:0000313" key="6">
    <source>
        <dbReference type="Proteomes" id="UP000028760"/>
    </source>
</evidence>
<dbReference type="GO" id="GO:0005615">
    <property type="term" value="C:extracellular space"/>
    <property type="evidence" value="ECO:0007669"/>
    <property type="project" value="TreeGrafter"/>
</dbReference>
<proteinExistence type="predicted"/>
<dbReference type="Pfam" id="PF07654">
    <property type="entry name" value="C1-set"/>
    <property type="match status" value="1"/>
</dbReference>
<evidence type="ECO:0000313" key="5">
    <source>
        <dbReference type="Ensembl" id="ENSPFOP00000022364.1"/>
    </source>
</evidence>
<dbReference type="STRING" id="48698.ENSPFOP00000022364"/>
<evidence type="ECO:0000256" key="1">
    <source>
        <dbReference type="ARBA" id="ARBA00023180"/>
    </source>
</evidence>
<organism evidence="5 6">
    <name type="scientific">Poecilia formosa</name>
    <name type="common">Amazon molly</name>
    <name type="synonym">Limia formosa</name>
    <dbReference type="NCBI Taxonomy" id="48698"/>
    <lineage>
        <taxon>Eukaryota</taxon>
        <taxon>Metazoa</taxon>
        <taxon>Chordata</taxon>
        <taxon>Craniata</taxon>
        <taxon>Vertebrata</taxon>
        <taxon>Euteleostomi</taxon>
        <taxon>Actinopterygii</taxon>
        <taxon>Neopterygii</taxon>
        <taxon>Teleostei</taxon>
        <taxon>Neoteleostei</taxon>
        <taxon>Acanthomorphata</taxon>
        <taxon>Ovalentaria</taxon>
        <taxon>Atherinomorphae</taxon>
        <taxon>Cyprinodontiformes</taxon>
        <taxon>Poeciliidae</taxon>
        <taxon>Poeciliinae</taxon>
        <taxon>Poecilia</taxon>
    </lineage>
</organism>
<dbReference type="InterPro" id="IPR013783">
    <property type="entry name" value="Ig-like_fold"/>
</dbReference>
<feature type="chain" id="PRO_5001926562" description="Ig-like domain-containing protein" evidence="3">
    <location>
        <begin position="17"/>
        <end position="353"/>
    </location>
</feature>
<keyword evidence="2" id="KW-0472">Membrane</keyword>
<evidence type="ECO:0000256" key="3">
    <source>
        <dbReference type="SAM" id="SignalP"/>
    </source>
</evidence>
<protein>
    <recommendedName>
        <fullName evidence="4">Ig-like domain-containing protein</fullName>
    </recommendedName>
</protein>
<dbReference type="SUPFAM" id="SSF54452">
    <property type="entry name" value="MHC antigen-recognition domain"/>
    <property type="match status" value="1"/>
</dbReference>
<sequence>MIRLLCLLLLCNIFLAEIHVLNIYYTASSKAKNNTEFELVLDIDGNVLGSCDHEILKTNYDWGKKMLNDYREVHEFYTVQCFQILPRFFDYKISSVRKDTSQPEGVHIFQRIDRCNFDEDTGEVDSSMRFGYDGEDFLELDLDKLSWVALSPQAAQTKRTWETEIVELHFYKELLTYKCPLWLKISLDYGKSVLRRTDLPSVSLLQKTPSSPIRCHATGFYPYRAHLFWRKDGQETHEDVEHGDILPNDDGSFQMMTDLNVSSINIEDWRRFDCVFHLSSAADKVIIKLDKSVIKTNYGRAHQKTAPIVATVLVFGAVAIAVGIFAVCKIKKKRTDHRTFGILTNSSSQEASF</sequence>
<dbReference type="Proteomes" id="UP000028760">
    <property type="component" value="Unassembled WGS sequence"/>
</dbReference>
<dbReference type="EMBL" id="AYCK01010109">
    <property type="status" value="NOT_ANNOTATED_CDS"/>
    <property type="molecule type" value="Genomic_DNA"/>
</dbReference>
<name>A0A096LT73_POEFO</name>
<keyword evidence="3" id="KW-0732">Signal</keyword>
<keyword evidence="1" id="KW-0325">Glycoprotein</keyword>
<dbReference type="GO" id="GO:0009897">
    <property type="term" value="C:external side of plasma membrane"/>
    <property type="evidence" value="ECO:0007669"/>
    <property type="project" value="TreeGrafter"/>
</dbReference>
<feature type="signal peptide" evidence="3">
    <location>
        <begin position="1"/>
        <end position="16"/>
    </location>
</feature>
<reference evidence="5" key="2">
    <citation type="submission" date="2025-08" db="UniProtKB">
        <authorList>
            <consortium name="Ensembl"/>
        </authorList>
    </citation>
    <scope>IDENTIFICATION</scope>
</reference>
<keyword evidence="2" id="KW-1133">Transmembrane helix</keyword>
<dbReference type="PANTHER" id="PTHR16675:SF237">
    <property type="entry name" value="MHC CLASS I ANTIGEN TRANSCRIPT VARIANT 1-RELATED"/>
    <property type="match status" value="1"/>
</dbReference>
<dbReference type="Ensembl" id="ENSPFOT00000025273.1">
    <property type="protein sequence ID" value="ENSPFOP00000022364.1"/>
    <property type="gene ID" value="ENSPFOG00000023830.1"/>
</dbReference>
<reference evidence="6" key="1">
    <citation type="submission" date="2013-10" db="EMBL/GenBank/DDBJ databases">
        <authorList>
            <person name="Schartl M."/>
            <person name="Warren W."/>
        </authorList>
    </citation>
    <scope>NUCLEOTIDE SEQUENCE [LARGE SCALE GENOMIC DNA]</scope>
    <source>
        <strain evidence="6">female</strain>
    </source>
</reference>
<dbReference type="InterPro" id="IPR011162">
    <property type="entry name" value="MHC_I/II-like_Ag-recog"/>
</dbReference>
<accession>A0A096LT73</accession>
<dbReference type="Gene3D" id="3.30.500.10">
    <property type="entry name" value="MHC class I-like antigen recognition-like"/>
    <property type="match status" value="1"/>
</dbReference>
<keyword evidence="2" id="KW-0812">Transmembrane</keyword>
<dbReference type="InterPro" id="IPR050208">
    <property type="entry name" value="MHC_class-I_related"/>
</dbReference>
<dbReference type="GeneTree" id="ENSGT01120000271828"/>
<dbReference type="PROSITE" id="PS50835">
    <property type="entry name" value="IG_LIKE"/>
    <property type="match status" value="1"/>
</dbReference>